<dbReference type="AlphaFoldDB" id="A0A484GIQ0"/>
<dbReference type="EMBL" id="QWLN02007301">
    <property type="protein sequence ID" value="TEA35543.1"/>
    <property type="molecule type" value="Genomic_DNA"/>
</dbReference>
<gene>
    <name evidence="1" type="ORF">DBR06_SOUSAS8910017</name>
</gene>
<organism evidence="1 2">
    <name type="scientific">Sousa chinensis</name>
    <name type="common">Indo-pacific humpbacked dolphin</name>
    <name type="synonym">Steno chinensis</name>
    <dbReference type="NCBI Taxonomy" id="103600"/>
    <lineage>
        <taxon>Eukaryota</taxon>
        <taxon>Metazoa</taxon>
        <taxon>Chordata</taxon>
        <taxon>Craniata</taxon>
        <taxon>Vertebrata</taxon>
        <taxon>Euteleostomi</taxon>
        <taxon>Mammalia</taxon>
        <taxon>Eutheria</taxon>
        <taxon>Laurasiatheria</taxon>
        <taxon>Artiodactyla</taxon>
        <taxon>Whippomorpha</taxon>
        <taxon>Cetacea</taxon>
        <taxon>Odontoceti</taxon>
        <taxon>Delphinidae</taxon>
        <taxon>Sousa</taxon>
    </lineage>
</organism>
<reference evidence="1 2" key="1">
    <citation type="journal article" date="2018" name="Genomics">
        <title>Molecular footprints of inshore aquatic adaptation in Indo-Pacific humpback dolphin (Sousa chinensis).</title>
        <authorList>
            <person name="Ming Y."/>
            <person name="Jian J."/>
            <person name="Yu F."/>
            <person name="Yu X."/>
            <person name="Wang J."/>
            <person name="Liu W."/>
        </authorList>
    </citation>
    <scope>NUCLEOTIDE SEQUENCE [LARGE SCALE GENOMIC DNA]</scope>
    <source>
        <strain evidence="1">MY-2018</strain>
        <tissue evidence="1">Skin</tissue>
    </source>
</reference>
<proteinExistence type="predicted"/>
<dbReference type="Gene3D" id="2.30.30.30">
    <property type="match status" value="1"/>
</dbReference>
<keyword evidence="2" id="KW-1185">Reference proteome</keyword>
<dbReference type="Proteomes" id="UP000295264">
    <property type="component" value="Unassembled WGS sequence"/>
</dbReference>
<protein>
    <submittedName>
        <fullName evidence="1">Uncharacterized protein</fullName>
    </submittedName>
</protein>
<evidence type="ECO:0000313" key="2">
    <source>
        <dbReference type="Proteomes" id="UP000295264"/>
    </source>
</evidence>
<feature type="non-terminal residue" evidence="1">
    <location>
        <position position="1"/>
    </location>
</feature>
<name>A0A484GIQ0_SOUCH</name>
<sequence>IKFSPLVASHPVKTIKGTSMHIYPLVGRYVFTSSLSNLLTQKCNVCSRPISKNDEVPVIRGQHKSQ</sequence>
<accession>A0A484GIQ0</accession>
<evidence type="ECO:0000313" key="1">
    <source>
        <dbReference type="EMBL" id="TEA35543.1"/>
    </source>
</evidence>
<dbReference type="InterPro" id="IPR014722">
    <property type="entry name" value="Rib_uL2_dom2"/>
</dbReference>
<comment type="caution">
    <text evidence="1">The sequence shown here is derived from an EMBL/GenBank/DDBJ whole genome shotgun (WGS) entry which is preliminary data.</text>
</comment>